<evidence type="ECO:0000256" key="2">
    <source>
        <dbReference type="ARBA" id="ARBA00022553"/>
    </source>
</evidence>
<dbReference type="SUPFAM" id="SSF56059">
    <property type="entry name" value="Glutathione synthetase ATP-binding domain-like"/>
    <property type="match status" value="1"/>
</dbReference>
<dbReference type="Pfam" id="PF02078">
    <property type="entry name" value="Synapsin"/>
    <property type="match status" value="1"/>
</dbReference>
<dbReference type="InterPro" id="IPR016185">
    <property type="entry name" value="PreATP-grasp_dom_sf"/>
</dbReference>
<comment type="subcellular location">
    <subcellularLocation>
        <location evidence="4">Synapse</location>
    </subcellularLocation>
</comment>
<reference evidence="8 9" key="1">
    <citation type="submission" date="2025-05" db="UniProtKB">
        <authorList>
            <consortium name="RefSeq"/>
        </authorList>
    </citation>
    <scope>IDENTIFICATION</scope>
    <source>
        <tissue evidence="8 9">Muscle</tissue>
    </source>
</reference>
<evidence type="ECO:0000259" key="6">
    <source>
        <dbReference type="Pfam" id="PF02750"/>
    </source>
</evidence>
<sequence>MKEKQKTLLIIDDHHTDWSKYFRGKRLQGDWEIRLEQAELKDINLTANSESGTIVSMIVDRNGTKVVRSFSPDFVLFRQNIRDSNVDFRKLLLGFKYGSIPSINTVHSLYNFQDKPWVFSQLLHIQKRLGKENFPLIEQTFYPNHQEMHTSSPTQSAEQIFATDPRVHSLST</sequence>
<name>A0ABM1SV05_LIMPO</name>
<evidence type="ECO:0000256" key="4">
    <source>
        <dbReference type="ARBA" id="ARBA00034103"/>
    </source>
</evidence>
<dbReference type="RefSeq" id="XP_022247462.1">
    <property type="nucleotide sequence ID" value="XM_022391754.1"/>
</dbReference>
<protein>
    <submittedName>
        <fullName evidence="8 9">Synapsin-like isoform X1</fullName>
    </submittedName>
</protein>
<dbReference type="Pfam" id="PF02750">
    <property type="entry name" value="Synapsin_C"/>
    <property type="match status" value="1"/>
</dbReference>
<dbReference type="InterPro" id="IPR020897">
    <property type="entry name" value="Synapsin_pre-ATP-grasp_dom"/>
</dbReference>
<dbReference type="GeneID" id="106464084"/>
<organism evidence="7 8">
    <name type="scientific">Limulus polyphemus</name>
    <name type="common">Atlantic horseshoe crab</name>
    <dbReference type="NCBI Taxonomy" id="6850"/>
    <lineage>
        <taxon>Eukaryota</taxon>
        <taxon>Metazoa</taxon>
        <taxon>Ecdysozoa</taxon>
        <taxon>Arthropoda</taxon>
        <taxon>Chelicerata</taxon>
        <taxon>Merostomata</taxon>
        <taxon>Xiphosura</taxon>
        <taxon>Limulidae</taxon>
        <taxon>Limulus</taxon>
    </lineage>
</organism>
<evidence type="ECO:0000313" key="7">
    <source>
        <dbReference type="Proteomes" id="UP000694941"/>
    </source>
</evidence>
<keyword evidence="2" id="KW-0597">Phosphoprotein</keyword>
<gene>
    <name evidence="8 9" type="primary">LOC106464084</name>
</gene>
<evidence type="ECO:0000313" key="8">
    <source>
        <dbReference type="RefSeq" id="XP_022247461.1"/>
    </source>
</evidence>
<feature type="domain" description="Synapsin pre-ATP-grasp" evidence="5">
    <location>
        <begin position="2"/>
        <end position="102"/>
    </location>
</feature>
<comment type="similarity">
    <text evidence="1">Belongs to the synapsin family.</text>
</comment>
<evidence type="ECO:0000256" key="3">
    <source>
        <dbReference type="ARBA" id="ARBA00023018"/>
    </source>
</evidence>
<dbReference type="InterPro" id="IPR001359">
    <property type="entry name" value="Synapsin"/>
</dbReference>
<evidence type="ECO:0000313" key="9">
    <source>
        <dbReference type="RefSeq" id="XP_022247462.1"/>
    </source>
</evidence>
<dbReference type="Proteomes" id="UP000694941">
    <property type="component" value="Unplaced"/>
</dbReference>
<dbReference type="SUPFAM" id="SSF52440">
    <property type="entry name" value="PreATP-grasp domain"/>
    <property type="match status" value="1"/>
</dbReference>
<keyword evidence="3" id="KW-0770">Synapse</keyword>
<proteinExistence type="inferred from homology"/>
<feature type="domain" description="Synapsin ATP-binding" evidence="6">
    <location>
        <begin position="104"/>
        <end position="151"/>
    </location>
</feature>
<accession>A0ABM1SV05</accession>
<keyword evidence="7" id="KW-1185">Reference proteome</keyword>
<evidence type="ECO:0000256" key="1">
    <source>
        <dbReference type="ARBA" id="ARBA00008243"/>
    </source>
</evidence>
<dbReference type="Gene3D" id="3.40.50.20">
    <property type="match status" value="1"/>
</dbReference>
<dbReference type="PANTHER" id="PTHR10841">
    <property type="entry name" value="SYNAPSIN"/>
    <property type="match status" value="1"/>
</dbReference>
<dbReference type="PRINTS" id="PR01368">
    <property type="entry name" value="SYNAPSIN"/>
</dbReference>
<dbReference type="PANTHER" id="PTHR10841:SF17">
    <property type="entry name" value="SYNAPSIN"/>
    <property type="match status" value="1"/>
</dbReference>
<dbReference type="InterPro" id="IPR020898">
    <property type="entry name" value="Synapsin_ATP-bd_dom"/>
</dbReference>
<evidence type="ECO:0000259" key="5">
    <source>
        <dbReference type="Pfam" id="PF02078"/>
    </source>
</evidence>
<dbReference type="RefSeq" id="XP_022247461.1">
    <property type="nucleotide sequence ID" value="XM_022391753.1"/>
</dbReference>